<reference evidence="1 2" key="1">
    <citation type="submission" date="2019-03" db="EMBL/GenBank/DDBJ databases">
        <title>First draft genome of Liparis tanakae, snailfish: a comprehensive survey of snailfish specific genes.</title>
        <authorList>
            <person name="Kim W."/>
            <person name="Song I."/>
            <person name="Jeong J.-H."/>
            <person name="Kim D."/>
            <person name="Kim S."/>
            <person name="Ryu S."/>
            <person name="Song J.Y."/>
            <person name="Lee S.K."/>
        </authorList>
    </citation>
    <scope>NUCLEOTIDE SEQUENCE [LARGE SCALE GENOMIC DNA]</scope>
    <source>
        <tissue evidence="1">Muscle</tissue>
    </source>
</reference>
<evidence type="ECO:0000313" key="1">
    <source>
        <dbReference type="EMBL" id="TNN76956.1"/>
    </source>
</evidence>
<protein>
    <submittedName>
        <fullName evidence="1">Uncharacterized protein</fullName>
    </submittedName>
</protein>
<dbReference type="Proteomes" id="UP000314294">
    <property type="component" value="Unassembled WGS sequence"/>
</dbReference>
<proteinExistence type="predicted"/>
<dbReference type="AlphaFoldDB" id="A0A4Z2IG35"/>
<accession>A0A4Z2IG35</accession>
<name>A0A4Z2IG35_9TELE</name>
<sequence length="421" mass="45807">MKLENDHFPLERLSLWRRRPLGRRLRRALGDQVPAFLRQQHRDDVRVSASQRQVERAESLLVRQSAATWTVQEQLPQDFTVTVLRCQVAGGAQGLVGPVGVRTFFYQHLDSGQVASLGGQVERGESAAILSVNIRLVLDQEAGGAGVTRLCRHDPRHSVLPPLGSQVQRRAAVCRLPVDVAAGLLDQQLDDAQVPLPGGQVERRPVVLPLDVNISPAAQQHPDDVLLAVLARDVSRCASLAVGLVDGRPPVQQQARDGLVPVLGRPVQSGVLVLVLGIDVGAASPEQKLGHGLQVPLRGQVGVGIVHEEELDGLLIGQGDGVVEETASSVEEKIDILRLEDLHQLGGVFGPDGLAQLPPLDLGRIWTDSVIESWEEKAESAEEMPDSLLQVFPLLWQLSSFTRSKLLEIPESTWFNSSDRL</sequence>
<gene>
    <name evidence="1" type="ORF">EYF80_012802</name>
</gene>
<dbReference type="EMBL" id="SRLO01000088">
    <property type="protein sequence ID" value="TNN76956.1"/>
    <property type="molecule type" value="Genomic_DNA"/>
</dbReference>
<keyword evidence="2" id="KW-1185">Reference proteome</keyword>
<evidence type="ECO:0000313" key="2">
    <source>
        <dbReference type="Proteomes" id="UP000314294"/>
    </source>
</evidence>
<organism evidence="1 2">
    <name type="scientific">Liparis tanakae</name>
    <name type="common">Tanaka's snailfish</name>
    <dbReference type="NCBI Taxonomy" id="230148"/>
    <lineage>
        <taxon>Eukaryota</taxon>
        <taxon>Metazoa</taxon>
        <taxon>Chordata</taxon>
        <taxon>Craniata</taxon>
        <taxon>Vertebrata</taxon>
        <taxon>Euteleostomi</taxon>
        <taxon>Actinopterygii</taxon>
        <taxon>Neopterygii</taxon>
        <taxon>Teleostei</taxon>
        <taxon>Neoteleostei</taxon>
        <taxon>Acanthomorphata</taxon>
        <taxon>Eupercaria</taxon>
        <taxon>Perciformes</taxon>
        <taxon>Cottioidei</taxon>
        <taxon>Cottales</taxon>
        <taxon>Liparidae</taxon>
        <taxon>Liparis</taxon>
    </lineage>
</organism>
<comment type="caution">
    <text evidence="1">The sequence shown here is derived from an EMBL/GenBank/DDBJ whole genome shotgun (WGS) entry which is preliminary data.</text>
</comment>